<feature type="domain" description="Wall-associated receptor kinase galacturonan-binding" evidence="7">
    <location>
        <begin position="172"/>
        <end position="235"/>
    </location>
</feature>
<evidence type="ECO:0000256" key="1">
    <source>
        <dbReference type="ARBA" id="ARBA00004167"/>
    </source>
</evidence>
<name>A0A8X7QGK2_BRACI</name>
<keyword evidence="2 6" id="KW-0812">Transmembrane</keyword>
<dbReference type="InterPro" id="IPR025287">
    <property type="entry name" value="WAK_GUB"/>
</dbReference>
<evidence type="ECO:0000259" key="7">
    <source>
        <dbReference type="Pfam" id="PF13947"/>
    </source>
</evidence>
<dbReference type="Pfam" id="PF13947">
    <property type="entry name" value="GUB_WAK_bind"/>
    <property type="match status" value="1"/>
</dbReference>
<accession>A0A8X7QGK2</accession>
<reference evidence="8 9" key="1">
    <citation type="submission" date="2020-02" db="EMBL/GenBank/DDBJ databases">
        <authorList>
            <person name="Ma Q."/>
            <person name="Huang Y."/>
            <person name="Song X."/>
            <person name="Pei D."/>
        </authorList>
    </citation>
    <scope>NUCLEOTIDE SEQUENCE [LARGE SCALE GENOMIC DNA]</scope>
    <source>
        <strain evidence="8">Sxm20200214</strain>
        <tissue evidence="8">Leaf</tissue>
    </source>
</reference>
<organism evidence="8 9">
    <name type="scientific">Brassica carinata</name>
    <name type="common">Ethiopian mustard</name>
    <name type="synonym">Abyssinian cabbage</name>
    <dbReference type="NCBI Taxonomy" id="52824"/>
    <lineage>
        <taxon>Eukaryota</taxon>
        <taxon>Viridiplantae</taxon>
        <taxon>Streptophyta</taxon>
        <taxon>Embryophyta</taxon>
        <taxon>Tracheophyta</taxon>
        <taxon>Spermatophyta</taxon>
        <taxon>Magnoliopsida</taxon>
        <taxon>eudicotyledons</taxon>
        <taxon>Gunneridae</taxon>
        <taxon>Pentapetalae</taxon>
        <taxon>rosids</taxon>
        <taxon>malvids</taxon>
        <taxon>Brassicales</taxon>
        <taxon>Brassicaceae</taxon>
        <taxon>Brassiceae</taxon>
        <taxon>Brassica</taxon>
    </lineage>
</organism>
<keyword evidence="9" id="KW-1185">Reference proteome</keyword>
<dbReference type="EMBL" id="JAAMPC010000013">
    <property type="protein sequence ID" value="KAG2269378.1"/>
    <property type="molecule type" value="Genomic_DNA"/>
</dbReference>
<dbReference type="AlphaFoldDB" id="A0A8X7QGK2"/>
<dbReference type="Proteomes" id="UP000886595">
    <property type="component" value="Unassembled WGS sequence"/>
</dbReference>
<keyword evidence="4 6" id="KW-1133">Transmembrane helix</keyword>
<evidence type="ECO:0000256" key="2">
    <source>
        <dbReference type="ARBA" id="ARBA00022692"/>
    </source>
</evidence>
<comment type="caution">
    <text evidence="8">The sequence shown here is derived from an EMBL/GenBank/DDBJ whole genome shotgun (WGS) entry which is preliminary data.</text>
</comment>
<protein>
    <recommendedName>
        <fullName evidence="7">Wall-associated receptor kinase galacturonan-binding domain-containing protein</fullName>
    </recommendedName>
</protein>
<dbReference type="OrthoDB" id="4062651at2759"/>
<evidence type="ECO:0000256" key="6">
    <source>
        <dbReference type="SAM" id="Phobius"/>
    </source>
</evidence>
<keyword evidence="5 6" id="KW-0472">Membrane</keyword>
<keyword evidence="3" id="KW-0732">Signal</keyword>
<comment type="subcellular location">
    <subcellularLocation>
        <location evidence="1">Membrane</location>
        <topology evidence="1">Single-pass membrane protein</topology>
    </subcellularLocation>
</comment>
<sequence>MEETALAIIKAAKDKQVTSNYTGRLESNPATPPLVQGFSIQVLLFPDPSVLYTPPVREEEDLGFDSYYSDVAPARVHNSPSDTRVDTARIKSIIVSPLMETEEVHPRVQETALVWEKEETLMELRNKKKRKVIEISRNTSVVTTPMKTVSVLVFFFLFFLMKKARSKNLTHCVRTFSCGSLDFRFPFFNTTMPSRCGLFKLNCTDHHISEIQLVEEGKWYKVTSVSQAETITITDPRLSQAWKQDPAVTCQDSLFQILHGSK</sequence>
<evidence type="ECO:0000256" key="3">
    <source>
        <dbReference type="ARBA" id="ARBA00022729"/>
    </source>
</evidence>
<evidence type="ECO:0000313" key="8">
    <source>
        <dbReference type="EMBL" id="KAG2269378.1"/>
    </source>
</evidence>
<dbReference type="GO" id="GO:0030247">
    <property type="term" value="F:polysaccharide binding"/>
    <property type="evidence" value="ECO:0007669"/>
    <property type="project" value="InterPro"/>
</dbReference>
<evidence type="ECO:0000256" key="4">
    <source>
        <dbReference type="ARBA" id="ARBA00022989"/>
    </source>
</evidence>
<feature type="transmembrane region" description="Helical" evidence="6">
    <location>
        <begin position="141"/>
        <end position="161"/>
    </location>
</feature>
<proteinExistence type="predicted"/>
<dbReference type="GO" id="GO:0016020">
    <property type="term" value="C:membrane"/>
    <property type="evidence" value="ECO:0007669"/>
    <property type="project" value="UniProtKB-SubCell"/>
</dbReference>
<evidence type="ECO:0000313" key="9">
    <source>
        <dbReference type="Proteomes" id="UP000886595"/>
    </source>
</evidence>
<gene>
    <name evidence="8" type="ORF">Bca52824_063933</name>
</gene>
<evidence type="ECO:0000256" key="5">
    <source>
        <dbReference type="ARBA" id="ARBA00023136"/>
    </source>
</evidence>